<dbReference type="InterPro" id="IPR027417">
    <property type="entry name" value="P-loop_NTPase"/>
</dbReference>
<comment type="function">
    <text evidence="17">The UvrABC repair system catalyzes the recognition and processing of DNA lesions. UvrA is an ATPase and a DNA-binding protein. A damage recognition complex composed of 2 UvrA and 2 UvrB subunits scans DNA for abnormalities. When the presence of a lesion has been verified by UvrB, the UvrA molecules dissociate.</text>
</comment>
<dbReference type="GO" id="GO:0008270">
    <property type="term" value="F:zinc ion binding"/>
    <property type="evidence" value="ECO:0007669"/>
    <property type="project" value="UniProtKB-UniRule"/>
</dbReference>
<dbReference type="Gene3D" id="1.10.8.280">
    <property type="entry name" value="ABC transporter ATPase domain-like"/>
    <property type="match status" value="1"/>
</dbReference>
<dbReference type="NCBIfam" id="NF001503">
    <property type="entry name" value="PRK00349.1"/>
    <property type="match status" value="1"/>
</dbReference>
<dbReference type="KEGG" id="pgv:SL003B_2212"/>
<comment type="caution">
    <text evidence="17">Lacks conserved residue(s) required for the propagation of feature annotation.</text>
</comment>
<keyword evidence="4 17" id="KW-0677">Repeat</keyword>
<dbReference type="PANTHER" id="PTHR43152">
    <property type="entry name" value="UVRABC SYSTEM PROTEIN A"/>
    <property type="match status" value="1"/>
</dbReference>
<evidence type="ECO:0000256" key="14">
    <source>
        <dbReference type="ARBA" id="ARBA00038000"/>
    </source>
</evidence>
<proteinExistence type="inferred from homology"/>
<dbReference type="PROSITE" id="PS00211">
    <property type="entry name" value="ABC_TRANSPORTER_1"/>
    <property type="match status" value="2"/>
</dbReference>
<comment type="subcellular location">
    <subcellularLocation>
        <location evidence="1 17">Cytoplasm</location>
    </subcellularLocation>
</comment>
<feature type="binding site" evidence="17">
    <location>
        <begin position="45"/>
        <end position="52"/>
    </location>
    <ligand>
        <name>ATP</name>
        <dbReference type="ChEBI" id="CHEBI:30616"/>
    </ligand>
</feature>
<dbReference type="Pfam" id="PF17760">
    <property type="entry name" value="UvrA_inter"/>
    <property type="match status" value="1"/>
</dbReference>
<keyword evidence="2 17" id="KW-0963">Cytoplasm</keyword>
<dbReference type="CDD" id="cd03270">
    <property type="entry name" value="ABC_UvrA_I"/>
    <property type="match status" value="1"/>
</dbReference>
<evidence type="ECO:0000256" key="11">
    <source>
        <dbReference type="ARBA" id="ARBA00022881"/>
    </source>
</evidence>
<evidence type="ECO:0000256" key="3">
    <source>
        <dbReference type="ARBA" id="ARBA00022723"/>
    </source>
</evidence>
<keyword evidence="11 17" id="KW-0267">Excision nuclease</keyword>
<dbReference type="RefSeq" id="WP_013652955.1">
    <property type="nucleotide sequence ID" value="NC_015259.1"/>
</dbReference>
<dbReference type="Gene3D" id="1.20.1580.10">
    <property type="entry name" value="ABC transporter ATPase like domain"/>
    <property type="match status" value="3"/>
</dbReference>
<dbReference type="PATRIC" id="fig|991905.3.peg.2267"/>
<evidence type="ECO:0000256" key="6">
    <source>
        <dbReference type="ARBA" id="ARBA00022763"/>
    </source>
</evidence>
<evidence type="ECO:0000256" key="10">
    <source>
        <dbReference type="ARBA" id="ARBA00022840"/>
    </source>
</evidence>
<dbReference type="HOGENOM" id="CLU_001370_0_2_5"/>
<evidence type="ECO:0000313" key="19">
    <source>
        <dbReference type="EMBL" id="ADZ70637.1"/>
    </source>
</evidence>
<dbReference type="GO" id="GO:0009381">
    <property type="term" value="F:excinuclease ABC activity"/>
    <property type="evidence" value="ECO:0007669"/>
    <property type="project" value="UniProtKB-UniRule"/>
</dbReference>
<dbReference type="Pfam" id="PF00005">
    <property type="entry name" value="ABC_tran"/>
    <property type="match status" value="1"/>
</dbReference>
<reference evidence="19 20" key="1">
    <citation type="journal article" date="2011" name="J. Bacteriol.">
        <title>Complete genome sequence of Polymorphum gilvum SL003B-26A1T, a crude oil-degrading bacterium from oil-polluted saline soil.</title>
        <authorList>
            <person name="Li S.G."/>
            <person name="Tang Y.Q."/>
            <person name="Nie Y."/>
            <person name="Cai M."/>
            <person name="Wu X.L."/>
        </authorList>
    </citation>
    <scope>NUCLEOTIDE SEQUENCE [LARGE SCALE GENOMIC DNA]</scope>
    <source>
        <strain evidence="20">LMG 25793 / CGMCC 1.9160 / SL003B-26A1</strain>
    </source>
</reference>
<sequence length="984" mass="107652">MAEKDRARTAAGDPGKMLSIRGAREHNLKNVDLDLPRDRLIVMTGLSGSGKSSLAFDTIYAEGQRRYVESLSAYARQFLEMMQKPDVDQIDGLSPAISIEQKTTSRNPRSTVGTVTEIYDYMRLLFARVGVPYSPATGLPIESQTVSQMVDRLLELEEGTRLYLLAPIVRGRKGEYRKELADLMKKGFQRVKIDGAFHEIAEAPALDKKFKHDIDVVVDRIVVRDDIAGRLADSLETALRLADGIAVAEFADRPLPAAGADAVLQNLNETHERIVFSEKFACPVSGFTIPEIEPRLFSFNNPFGACPACDGLGTTLAFEAELVVPDTGLSLRGGAVLPWAKTGATSPYYTQTLEAICRQYKVSMATPWKDLPTEVQDVILNGSGKTPIEFVYDDGVRSYKASKPFEGVIGNIERRWRETESAWVREELSRFQSDHPCPACQGFRLKPEALAVRIADRHIGQVSEMSIRTAGAWFDALPEKLSAKQAEIAGRILKEIRERLKFLNDVGLDYLTLSRNSGTLSGGESQRIRLASQIGSGLTGVLYVLDEPSIGLHQRDNARLIDTLKHLRDLGNTVIVVEHDEDAVLAADHVVDVGPGAGVHGGQIIATGTPAEIMANPESLTGQYLSGARMIPLPAERRKINKRRQIRVVGARGNNLKDVSAAIPLGTFTCISGVSGGGKSTFLIDTLFKAAARRLNGARENPAPHDRIEGLEHLDKVIDIDQSPIGRTPRSNPATYTGAFTPIREWFSGMPEAKARGYAPGRFSFNVKGGRCEACQGDGVIKIEMHFLPDIYVTCDVCKGHRYNRETLEVQFKGKSIADVLDMTVEEAAEFFAAVPAVRDKMQTLARVGLGYIKVGQQATTLSGGEAQRVKLAKELSRRSTGRTLYILDEPTTGLHFHDVAKLLEVLHELVDQGNTVLVIEHNLEVIKTADWVIDLGPEGGDGGGTVVAEGRPEDVAAVEASYTGRFLRELLARRPQRPSAAAE</sequence>
<protein>
    <recommendedName>
        <fullName evidence="15 17">UvrABC system protein A</fullName>
        <shortName evidence="17">UvrA protein</shortName>
    </recommendedName>
    <alternativeName>
        <fullName evidence="16 17">Excinuclease ABC subunit A</fullName>
    </alternativeName>
</protein>
<keyword evidence="20" id="KW-1185">Reference proteome</keyword>
<feature type="domain" description="ABC transporter" evidence="18">
    <location>
        <begin position="635"/>
        <end position="969"/>
    </location>
</feature>
<comment type="similarity">
    <text evidence="14 17">Belongs to the ABC transporter superfamily. UvrA family.</text>
</comment>
<feature type="binding site" evidence="17">
    <location>
        <begin position="673"/>
        <end position="680"/>
    </location>
    <ligand>
        <name>ATP</name>
        <dbReference type="ChEBI" id="CHEBI:30616"/>
    </ligand>
</feature>
<dbReference type="InterPro" id="IPR004602">
    <property type="entry name" value="UvrA"/>
</dbReference>
<evidence type="ECO:0000256" key="8">
    <source>
        <dbReference type="ARBA" id="ARBA00022771"/>
    </source>
</evidence>
<organism evidence="19 20">
    <name type="scientific">Polymorphum gilvum (strain LMG 25793 / CGMCC 1.9160 / SL003B-26A1)</name>
    <dbReference type="NCBI Taxonomy" id="991905"/>
    <lineage>
        <taxon>Bacteria</taxon>
        <taxon>Pseudomonadati</taxon>
        <taxon>Pseudomonadota</taxon>
        <taxon>Alphaproteobacteria</taxon>
        <taxon>Rhodobacterales</taxon>
        <taxon>Paracoccaceae</taxon>
        <taxon>Polymorphum</taxon>
    </lineage>
</organism>
<evidence type="ECO:0000256" key="15">
    <source>
        <dbReference type="ARBA" id="ARBA00039316"/>
    </source>
</evidence>
<evidence type="ECO:0000256" key="5">
    <source>
        <dbReference type="ARBA" id="ARBA00022741"/>
    </source>
</evidence>
<dbReference type="Proteomes" id="UP000008130">
    <property type="component" value="Chromosome"/>
</dbReference>
<evidence type="ECO:0000313" key="20">
    <source>
        <dbReference type="Proteomes" id="UP000008130"/>
    </source>
</evidence>
<feature type="zinc finger region" description="C4-type" evidence="17">
    <location>
        <begin position="772"/>
        <end position="798"/>
    </location>
</feature>
<evidence type="ECO:0000256" key="16">
    <source>
        <dbReference type="ARBA" id="ARBA00042156"/>
    </source>
</evidence>
<dbReference type="SUPFAM" id="SSF52540">
    <property type="entry name" value="P-loop containing nucleoside triphosphate hydrolases"/>
    <property type="match status" value="2"/>
</dbReference>
<keyword evidence="3 17" id="KW-0479">Metal-binding</keyword>
<dbReference type="InterPro" id="IPR017871">
    <property type="entry name" value="ABC_transporter-like_CS"/>
</dbReference>
<comment type="subunit">
    <text evidence="17">Forms a heterotetramer with UvrB during the search for lesions.</text>
</comment>
<dbReference type="GO" id="GO:0003677">
    <property type="term" value="F:DNA binding"/>
    <property type="evidence" value="ECO:0007669"/>
    <property type="project" value="UniProtKB-UniRule"/>
</dbReference>
<dbReference type="NCBIfam" id="TIGR00630">
    <property type="entry name" value="uvra"/>
    <property type="match status" value="1"/>
</dbReference>
<keyword evidence="13 17" id="KW-0234">DNA repair</keyword>
<dbReference type="Pfam" id="PF17755">
    <property type="entry name" value="UvrA_DNA-bind"/>
    <property type="match status" value="1"/>
</dbReference>
<dbReference type="InterPro" id="IPR041102">
    <property type="entry name" value="UvrA_inter"/>
</dbReference>
<name>F2IZR1_POLGS</name>
<keyword evidence="17" id="KW-0742">SOS response</keyword>
<evidence type="ECO:0000256" key="17">
    <source>
        <dbReference type="HAMAP-Rule" id="MF_00205"/>
    </source>
</evidence>
<dbReference type="HAMAP" id="MF_00205">
    <property type="entry name" value="UvrA"/>
    <property type="match status" value="1"/>
</dbReference>
<evidence type="ECO:0000256" key="13">
    <source>
        <dbReference type="ARBA" id="ARBA00023204"/>
    </source>
</evidence>
<keyword evidence="10 17" id="KW-0067">ATP-binding</keyword>
<dbReference type="GO" id="GO:0009380">
    <property type="term" value="C:excinuclease repair complex"/>
    <property type="evidence" value="ECO:0007669"/>
    <property type="project" value="InterPro"/>
</dbReference>
<keyword evidence="12 17" id="KW-0238">DNA-binding</keyword>
<keyword evidence="7 17" id="KW-0228">DNA excision</keyword>
<evidence type="ECO:0000256" key="4">
    <source>
        <dbReference type="ARBA" id="ARBA00022737"/>
    </source>
</evidence>
<evidence type="ECO:0000256" key="7">
    <source>
        <dbReference type="ARBA" id="ARBA00022769"/>
    </source>
</evidence>
<keyword evidence="6 17" id="KW-0227">DNA damage</keyword>
<dbReference type="PROSITE" id="PS50893">
    <property type="entry name" value="ABC_TRANSPORTER_2"/>
    <property type="match status" value="1"/>
</dbReference>
<dbReference type="AlphaFoldDB" id="F2IZR1"/>
<dbReference type="Gene3D" id="3.30.190.20">
    <property type="match status" value="1"/>
</dbReference>
<dbReference type="EMBL" id="CP002568">
    <property type="protein sequence ID" value="ADZ70637.1"/>
    <property type="molecule type" value="Genomic_DNA"/>
</dbReference>
<dbReference type="GO" id="GO:0016887">
    <property type="term" value="F:ATP hydrolysis activity"/>
    <property type="evidence" value="ECO:0007669"/>
    <property type="project" value="InterPro"/>
</dbReference>
<dbReference type="CDD" id="cd03271">
    <property type="entry name" value="ABC_UvrA_II"/>
    <property type="match status" value="1"/>
</dbReference>
<evidence type="ECO:0000256" key="12">
    <source>
        <dbReference type="ARBA" id="ARBA00023125"/>
    </source>
</evidence>
<gene>
    <name evidence="17 19" type="primary">uvrA</name>
    <name evidence="19" type="ordered locus">SL003B_2212</name>
</gene>
<dbReference type="STRING" id="991905.SL003B_2212"/>
<dbReference type="FunFam" id="3.40.50.300:FF:000028">
    <property type="entry name" value="UvrABC system protein A"/>
    <property type="match status" value="1"/>
</dbReference>
<keyword evidence="8 17" id="KW-0863">Zinc-finger</keyword>
<evidence type="ECO:0000256" key="2">
    <source>
        <dbReference type="ARBA" id="ARBA00022490"/>
    </source>
</evidence>
<accession>F2IZR1</accession>
<dbReference type="GO" id="GO:0005737">
    <property type="term" value="C:cytoplasm"/>
    <property type="evidence" value="ECO:0007669"/>
    <property type="project" value="UniProtKB-SubCell"/>
</dbReference>
<dbReference type="GO" id="GO:0006289">
    <property type="term" value="P:nucleotide-excision repair"/>
    <property type="evidence" value="ECO:0007669"/>
    <property type="project" value="UniProtKB-UniRule"/>
</dbReference>
<dbReference type="GO" id="GO:0005524">
    <property type="term" value="F:ATP binding"/>
    <property type="evidence" value="ECO:0007669"/>
    <property type="project" value="UniProtKB-UniRule"/>
</dbReference>
<keyword evidence="9 17" id="KW-0862">Zinc</keyword>
<dbReference type="Gene3D" id="3.40.50.300">
    <property type="entry name" value="P-loop containing nucleotide triphosphate hydrolases"/>
    <property type="match status" value="3"/>
</dbReference>
<dbReference type="InterPro" id="IPR003439">
    <property type="entry name" value="ABC_transporter-like_ATP-bd"/>
</dbReference>
<evidence type="ECO:0000256" key="1">
    <source>
        <dbReference type="ARBA" id="ARBA00004496"/>
    </source>
</evidence>
<evidence type="ECO:0000259" key="18">
    <source>
        <dbReference type="PROSITE" id="PS50893"/>
    </source>
</evidence>
<keyword evidence="5 17" id="KW-0547">Nucleotide-binding</keyword>
<dbReference type="eggNOG" id="COG0178">
    <property type="taxonomic scope" value="Bacteria"/>
</dbReference>
<dbReference type="PANTHER" id="PTHR43152:SF3">
    <property type="entry name" value="UVRABC SYSTEM PROTEIN A"/>
    <property type="match status" value="1"/>
</dbReference>
<dbReference type="GO" id="GO:0009432">
    <property type="term" value="P:SOS response"/>
    <property type="evidence" value="ECO:0007669"/>
    <property type="project" value="UniProtKB-UniRule"/>
</dbReference>
<dbReference type="InterPro" id="IPR041552">
    <property type="entry name" value="UvrA_DNA-bd"/>
</dbReference>
<dbReference type="FunFam" id="1.20.1580.10:FF:000002">
    <property type="entry name" value="UvrABC system protein A"/>
    <property type="match status" value="1"/>
</dbReference>
<evidence type="ECO:0000256" key="9">
    <source>
        <dbReference type="ARBA" id="ARBA00022833"/>
    </source>
</evidence>